<evidence type="ECO:0000256" key="12">
    <source>
        <dbReference type="PIRSR" id="PIRSR640255-1"/>
    </source>
</evidence>
<dbReference type="InterPro" id="IPR020821">
    <property type="entry name" value="ENPP1-3/EXOG-like_nuc-like"/>
</dbReference>
<evidence type="ECO:0000256" key="3">
    <source>
        <dbReference type="ARBA" id="ARBA00010052"/>
    </source>
</evidence>
<dbReference type="EC" id="3.1.30.-" evidence="14"/>
<name>A0A2P2IDK2_9CRUS</name>
<evidence type="ECO:0000313" key="18">
    <source>
        <dbReference type="EMBL" id="LAC26418.1"/>
    </source>
</evidence>
<dbReference type="GO" id="GO:0003676">
    <property type="term" value="F:nucleic acid binding"/>
    <property type="evidence" value="ECO:0007669"/>
    <property type="project" value="InterPro"/>
</dbReference>
<dbReference type="EMBL" id="IACF01006443">
    <property type="protein sequence ID" value="LAB72026.1"/>
    <property type="molecule type" value="mRNA"/>
</dbReference>
<accession>A0A2P2IDK2</accession>
<dbReference type="InterPro" id="IPR040255">
    <property type="entry name" value="Non-specific_endonuclease"/>
</dbReference>
<evidence type="ECO:0000256" key="8">
    <source>
        <dbReference type="ARBA" id="ARBA00022842"/>
    </source>
</evidence>
<dbReference type="PANTHER" id="PTHR13966:SF5">
    <property type="entry name" value="ENDONUCLEASE G, MITOCHONDRIAL"/>
    <property type="match status" value="1"/>
</dbReference>
<feature type="active site" description="Proton acceptor" evidence="12">
    <location>
        <position position="186"/>
    </location>
</feature>
<evidence type="ECO:0000256" key="10">
    <source>
        <dbReference type="ARBA" id="ARBA00023128"/>
    </source>
</evidence>
<dbReference type="GO" id="GO:0000014">
    <property type="term" value="F:single-stranded DNA endodeoxyribonuclease activity"/>
    <property type="evidence" value="ECO:0007669"/>
    <property type="project" value="TreeGrafter"/>
</dbReference>
<evidence type="ECO:0000259" key="16">
    <source>
        <dbReference type="SMART" id="SM00892"/>
    </source>
</evidence>
<dbReference type="InterPro" id="IPR018524">
    <property type="entry name" value="DNA/RNA_endonuclease_AS"/>
</dbReference>
<dbReference type="GO" id="GO:0005634">
    <property type="term" value="C:nucleus"/>
    <property type="evidence" value="ECO:0007669"/>
    <property type="project" value="TreeGrafter"/>
</dbReference>
<keyword evidence="8" id="KW-0460">Magnesium</keyword>
<evidence type="ECO:0000256" key="11">
    <source>
        <dbReference type="ARBA" id="ARBA00023157"/>
    </source>
</evidence>
<keyword evidence="10" id="KW-0496">Mitochondrion</keyword>
<comment type="subcellular location">
    <subcellularLocation>
        <location evidence="2">Mitochondrion</location>
    </subcellularLocation>
</comment>
<feature type="binding site" evidence="13">
    <location>
        <position position="218"/>
    </location>
    <ligand>
        <name>Mg(2+)</name>
        <dbReference type="ChEBI" id="CHEBI:18420"/>
        <note>catalytic</note>
    </ligand>
</feature>
<evidence type="ECO:0000256" key="6">
    <source>
        <dbReference type="ARBA" id="ARBA00022759"/>
    </source>
</evidence>
<sequence>MRSWSKSSILKNKWCQFFSVACTAGSLGYAVAKYQSSVNDHTSIKTSGIQNDGWSCQNFKDDGICSRFPSSLFPQISAATKVQDSLITRTEDLVSEPSHESPRITQIMRYGFPSLTNVRSLDDFVISYDTRTRIPHWVFEHLTAQNVAKNDTVDRSKSDFHEDGSIHDYFRSTNQDYKRSGYDRGHMAAAGNHRLNQRHCDQTFLLSNMAPQVGRGFNRDKWNELEHHCRQLTRKSRNVYVCTGPLFLPRSEDDGNLYVKYRVLGSNHVAVPTHFFKVLLIESESRDMHLESYLLPNAAIESSTPLSTFLVPVEVIERASGLLLFDKINKVKFKTVNGKSIGWF</sequence>
<dbReference type="InterPro" id="IPR044929">
    <property type="entry name" value="DNA/RNA_non-sp_Endonuclease_sf"/>
</dbReference>
<dbReference type="SMART" id="SM00892">
    <property type="entry name" value="Endonuclease_NS"/>
    <property type="match status" value="1"/>
</dbReference>
<evidence type="ECO:0000256" key="2">
    <source>
        <dbReference type="ARBA" id="ARBA00004173"/>
    </source>
</evidence>
<dbReference type="GO" id="GO:0005743">
    <property type="term" value="C:mitochondrial inner membrane"/>
    <property type="evidence" value="ECO:0007669"/>
    <property type="project" value="TreeGrafter"/>
</dbReference>
<keyword evidence="9" id="KW-0809">Transit peptide</keyword>
<comment type="cofactor">
    <cofactor evidence="1 14">
        <name>Mg(2+)</name>
        <dbReference type="ChEBI" id="CHEBI:18420"/>
    </cofactor>
</comment>
<dbReference type="InterPro" id="IPR001604">
    <property type="entry name" value="Endo_G_ENPP1-like_dom"/>
</dbReference>
<dbReference type="PROSITE" id="PS01070">
    <property type="entry name" value="NUCLEASE_NON_SPEC"/>
    <property type="match status" value="1"/>
</dbReference>
<feature type="domain" description="DNA/RNA non-specific endonuclease/pyrophosphatase/phosphodiesterase" evidence="16">
    <location>
        <begin position="120"/>
        <end position="331"/>
    </location>
</feature>
<dbReference type="EMBL" id="IACT01007300">
    <property type="protein sequence ID" value="LAC26418.1"/>
    <property type="molecule type" value="mRNA"/>
</dbReference>
<dbReference type="FunFam" id="3.40.570.10:FF:000002">
    <property type="entry name" value="Endonuclease G, mitochondrial"/>
    <property type="match status" value="1"/>
</dbReference>
<dbReference type="SMART" id="SM00477">
    <property type="entry name" value="NUC"/>
    <property type="match status" value="1"/>
</dbReference>
<evidence type="ECO:0000256" key="5">
    <source>
        <dbReference type="ARBA" id="ARBA00022723"/>
    </source>
</evidence>
<dbReference type="PANTHER" id="PTHR13966">
    <property type="entry name" value="ENDONUCLEASE RELATED"/>
    <property type="match status" value="1"/>
</dbReference>
<comment type="similarity">
    <text evidence="3 14">Belongs to the DNA/RNA non-specific endonuclease family.</text>
</comment>
<evidence type="ECO:0000259" key="15">
    <source>
        <dbReference type="SMART" id="SM00477"/>
    </source>
</evidence>
<reference evidence="18" key="1">
    <citation type="submission" date="2017-11" db="EMBL/GenBank/DDBJ databases">
        <title>The sensing device of the deep-sea amphipod.</title>
        <authorList>
            <person name="Kobayashi H."/>
            <person name="Nagahama T."/>
            <person name="Arai W."/>
            <person name="Sasagawa Y."/>
            <person name="Umeda M."/>
            <person name="Hayashi T."/>
            <person name="Nikaido I."/>
            <person name="Watanabe H."/>
            <person name="Oguri K."/>
            <person name="Kitazato H."/>
            <person name="Fujioka K."/>
            <person name="Kido Y."/>
            <person name="Takami H."/>
        </authorList>
    </citation>
    <scope>NUCLEOTIDE SEQUENCE</scope>
    <source>
        <tissue evidence="18">Whole body</tissue>
    </source>
</reference>
<proteinExistence type="evidence at transcript level"/>
<keyword evidence="11" id="KW-1015">Disulfide bond</keyword>
<dbReference type="GO" id="GO:0046872">
    <property type="term" value="F:metal ion binding"/>
    <property type="evidence" value="ECO:0007669"/>
    <property type="project" value="UniProtKB-KW"/>
</dbReference>
<organism evidence="17">
    <name type="scientific">Hirondellea gigas</name>
    <dbReference type="NCBI Taxonomy" id="1518452"/>
    <lineage>
        <taxon>Eukaryota</taxon>
        <taxon>Metazoa</taxon>
        <taxon>Ecdysozoa</taxon>
        <taxon>Arthropoda</taxon>
        <taxon>Crustacea</taxon>
        <taxon>Multicrustacea</taxon>
        <taxon>Malacostraca</taxon>
        <taxon>Eumalacostraca</taxon>
        <taxon>Peracarida</taxon>
        <taxon>Amphipoda</taxon>
        <taxon>Amphilochidea</taxon>
        <taxon>Lysianassida</taxon>
        <taxon>Lysianassidira</taxon>
        <taxon>Lysianassoidea</taxon>
        <taxon>Lysianassidae</taxon>
        <taxon>Hirondellea</taxon>
    </lineage>
</organism>
<protein>
    <recommendedName>
        <fullName evidence="14">Endonuclease</fullName>
        <ecNumber evidence="14">3.1.30.-</ecNumber>
    </recommendedName>
</protein>
<dbReference type="GO" id="GO:0006309">
    <property type="term" value="P:apoptotic DNA fragmentation"/>
    <property type="evidence" value="ECO:0007669"/>
    <property type="project" value="TreeGrafter"/>
</dbReference>
<evidence type="ECO:0000256" key="9">
    <source>
        <dbReference type="ARBA" id="ARBA00022946"/>
    </source>
</evidence>
<dbReference type="InterPro" id="IPR044925">
    <property type="entry name" value="His-Me_finger_sf"/>
</dbReference>
<evidence type="ECO:0000256" key="7">
    <source>
        <dbReference type="ARBA" id="ARBA00022801"/>
    </source>
</evidence>
<dbReference type="GO" id="GO:0004521">
    <property type="term" value="F:RNA endonuclease activity"/>
    <property type="evidence" value="ECO:0007669"/>
    <property type="project" value="TreeGrafter"/>
</dbReference>
<evidence type="ECO:0000256" key="13">
    <source>
        <dbReference type="PIRSR" id="PIRSR640255-2"/>
    </source>
</evidence>
<keyword evidence="7 14" id="KW-0378">Hydrolase</keyword>
<evidence type="ECO:0000256" key="4">
    <source>
        <dbReference type="ARBA" id="ARBA00022722"/>
    </source>
</evidence>
<dbReference type="CDD" id="cd00091">
    <property type="entry name" value="NUC"/>
    <property type="match status" value="1"/>
</dbReference>
<dbReference type="Pfam" id="PF01223">
    <property type="entry name" value="Endonuclease_NS"/>
    <property type="match status" value="1"/>
</dbReference>
<evidence type="ECO:0000256" key="14">
    <source>
        <dbReference type="RuleBase" id="RU366055"/>
    </source>
</evidence>
<evidence type="ECO:0000313" key="17">
    <source>
        <dbReference type="EMBL" id="LAB72026.1"/>
    </source>
</evidence>
<keyword evidence="5 13" id="KW-0479">Metal-binding</keyword>
<dbReference type="SUPFAM" id="SSF54060">
    <property type="entry name" value="His-Me finger endonucleases"/>
    <property type="match status" value="1"/>
</dbReference>
<feature type="domain" description="ENPP1-3/EXOG-like endonuclease/phosphodiesterase" evidence="15">
    <location>
        <begin position="121"/>
        <end position="331"/>
    </location>
</feature>
<keyword evidence="4 14" id="KW-0540">Nuclease</keyword>
<dbReference type="Gene3D" id="3.40.570.10">
    <property type="entry name" value="Extracellular Endonuclease, subunit A"/>
    <property type="match status" value="1"/>
</dbReference>
<evidence type="ECO:0000256" key="1">
    <source>
        <dbReference type="ARBA" id="ARBA00001946"/>
    </source>
</evidence>
<reference evidence="17" key="2">
    <citation type="journal article" date="2018" name="Biosci. Biotechnol. Biochem.">
        <title>Polysaccharide hydrolase of the hadal zone amphipods Hirondellea gigas.</title>
        <authorList>
            <person name="Kobayashi H."/>
            <person name="Nagahama T."/>
            <person name="Arai W."/>
            <person name="Sasagawa Y."/>
            <person name="Umeda M."/>
            <person name="Hayashi T."/>
            <person name="Nikaido I."/>
            <person name="Watanabe H."/>
            <person name="Oguri K."/>
            <person name="Kitazato H."/>
            <person name="Fujioka K."/>
            <person name="Kido Y."/>
            <person name="Takami H."/>
        </authorList>
    </citation>
    <scope>NUCLEOTIDE SEQUENCE</scope>
    <source>
        <tissue evidence="17">Whole body</tissue>
    </source>
</reference>
<keyword evidence="6 14" id="KW-0255">Endonuclease</keyword>
<dbReference type="AlphaFoldDB" id="A0A2P2IDK2"/>